<keyword evidence="2" id="KW-1185">Reference proteome</keyword>
<dbReference type="OrthoDB" id="331263at2759"/>
<protein>
    <submittedName>
        <fullName evidence="1">Uncharacterized protein</fullName>
    </submittedName>
</protein>
<gene>
    <name evidence="1" type="primary">Acey_s0006.g3141</name>
    <name evidence="1" type="ORF">Y032_0006g3141</name>
</gene>
<proteinExistence type="predicted"/>
<organism evidence="1 2">
    <name type="scientific">Ancylostoma ceylanicum</name>
    <dbReference type="NCBI Taxonomy" id="53326"/>
    <lineage>
        <taxon>Eukaryota</taxon>
        <taxon>Metazoa</taxon>
        <taxon>Ecdysozoa</taxon>
        <taxon>Nematoda</taxon>
        <taxon>Chromadorea</taxon>
        <taxon>Rhabditida</taxon>
        <taxon>Rhabditina</taxon>
        <taxon>Rhabditomorpha</taxon>
        <taxon>Strongyloidea</taxon>
        <taxon>Ancylostomatidae</taxon>
        <taxon>Ancylostomatinae</taxon>
        <taxon>Ancylostoma</taxon>
    </lineage>
</organism>
<sequence length="83" mass="9465">MDCEILFIVGEGDLPQPSPLLFLRSFMSNIKNSIVERKKPASPRRAQVMSHPATNRQFRNTWLALYYIGDDACSPSRKVGQIR</sequence>
<dbReference type="EMBL" id="JARK01001342">
    <property type="protein sequence ID" value="EYC29720.1"/>
    <property type="molecule type" value="Genomic_DNA"/>
</dbReference>
<reference evidence="2" key="1">
    <citation type="journal article" date="2015" name="Nat. Genet.">
        <title>The genome and transcriptome of the zoonotic hookworm Ancylostoma ceylanicum identify infection-specific gene families.</title>
        <authorList>
            <person name="Schwarz E.M."/>
            <person name="Hu Y."/>
            <person name="Antoshechkin I."/>
            <person name="Miller M.M."/>
            <person name="Sternberg P.W."/>
            <person name="Aroian R.V."/>
        </authorList>
    </citation>
    <scope>NUCLEOTIDE SEQUENCE</scope>
    <source>
        <strain evidence="2">HY135</strain>
    </source>
</reference>
<name>A0A016VQM2_9BILA</name>
<dbReference type="Proteomes" id="UP000024635">
    <property type="component" value="Unassembled WGS sequence"/>
</dbReference>
<accession>A0A016VQM2</accession>
<evidence type="ECO:0000313" key="2">
    <source>
        <dbReference type="Proteomes" id="UP000024635"/>
    </source>
</evidence>
<comment type="caution">
    <text evidence="1">The sequence shown here is derived from an EMBL/GenBank/DDBJ whole genome shotgun (WGS) entry which is preliminary data.</text>
</comment>
<evidence type="ECO:0000313" key="1">
    <source>
        <dbReference type="EMBL" id="EYC29720.1"/>
    </source>
</evidence>
<dbReference type="AlphaFoldDB" id="A0A016VQM2"/>